<evidence type="ECO:0000313" key="1">
    <source>
        <dbReference type="EMBL" id="CDY15142.1"/>
    </source>
</evidence>
<dbReference type="PaxDb" id="3708-A0A078FQL6"/>
<organism evidence="1 2">
    <name type="scientific">Brassica napus</name>
    <name type="common">Rape</name>
    <dbReference type="NCBI Taxonomy" id="3708"/>
    <lineage>
        <taxon>Eukaryota</taxon>
        <taxon>Viridiplantae</taxon>
        <taxon>Streptophyta</taxon>
        <taxon>Embryophyta</taxon>
        <taxon>Tracheophyta</taxon>
        <taxon>Spermatophyta</taxon>
        <taxon>Magnoliopsida</taxon>
        <taxon>eudicotyledons</taxon>
        <taxon>Gunneridae</taxon>
        <taxon>Pentapetalae</taxon>
        <taxon>rosids</taxon>
        <taxon>malvids</taxon>
        <taxon>Brassicales</taxon>
        <taxon>Brassicaceae</taxon>
        <taxon>Brassiceae</taxon>
        <taxon>Brassica</taxon>
    </lineage>
</organism>
<dbReference type="EMBL" id="LK032052">
    <property type="protein sequence ID" value="CDY15142.1"/>
    <property type="molecule type" value="Genomic_DNA"/>
</dbReference>
<protein>
    <submittedName>
        <fullName evidence="1">BnaC05g00210D protein</fullName>
    </submittedName>
</protein>
<gene>
    <name evidence="1" type="primary">BnaC05g00210D</name>
    <name evidence="1" type="ORF">GSBRNA2T00085311001</name>
</gene>
<dbReference type="Proteomes" id="UP000028999">
    <property type="component" value="Unassembled WGS sequence"/>
</dbReference>
<dbReference type="Gramene" id="CDY15142">
    <property type="protein sequence ID" value="CDY15142"/>
    <property type="gene ID" value="GSBRNA2T00085311001"/>
</dbReference>
<sequence length="41" mass="4871">MKMWNPRFLEQGCECSRSTLTSFICYTMTSISQNFPCFPKR</sequence>
<proteinExistence type="predicted"/>
<evidence type="ECO:0000313" key="2">
    <source>
        <dbReference type="Proteomes" id="UP000028999"/>
    </source>
</evidence>
<reference evidence="1 2" key="1">
    <citation type="journal article" date="2014" name="Science">
        <title>Plant genetics. Early allopolyploid evolution in the post-Neolithic Brassica napus oilseed genome.</title>
        <authorList>
            <person name="Chalhoub B."/>
            <person name="Denoeud F."/>
            <person name="Liu S."/>
            <person name="Parkin I.A."/>
            <person name="Tang H."/>
            <person name="Wang X."/>
            <person name="Chiquet J."/>
            <person name="Belcram H."/>
            <person name="Tong C."/>
            <person name="Samans B."/>
            <person name="Correa M."/>
            <person name="Da Silva C."/>
            <person name="Just J."/>
            <person name="Falentin C."/>
            <person name="Koh C.S."/>
            <person name="Le Clainche I."/>
            <person name="Bernard M."/>
            <person name="Bento P."/>
            <person name="Noel B."/>
            <person name="Labadie K."/>
            <person name="Alberti A."/>
            <person name="Charles M."/>
            <person name="Arnaud D."/>
            <person name="Guo H."/>
            <person name="Daviaud C."/>
            <person name="Alamery S."/>
            <person name="Jabbari K."/>
            <person name="Zhao M."/>
            <person name="Edger P.P."/>
            <person name="Chelaifa H."/>
            <person name="Tack D."/>
            <person name="Lassalle G."/>
            <person name="Mestiri I."/>
            <person name="Schnel N."/>
            <person name="Le Paslier M.C."/>
            <person name="Fan G."/>
            <person name="Renault V."/>
            <person name="Bayer P.E."/>
            <person name="Golicz A.A."/>
            <person name="Manoli S."/>
            <person name="Lee T.H."/>
            <person name="Thi V.H."/>
            <person name="Chalabi S."/>
            <person name="Hu Q."/>
            <person name="Fan C."/>
            <person name="Tollenaere R."/>
            <person name="Lu Y."/>
            <person name="Battail C."/>
            <person name="Shen J."/>
            <person name="Sidebottom C.H."/>
            <person name="Wang X."/>
            <person name="Canaguier A."/>
            <person name="Chauveau A."/>
            <person name="Berard A."/>
            <person name="Deniot G."/>
            <person name="Guan M."/>
            <person name="Liu Z."/>
            <person name="Sun F."/>
            <person name="Lim Y.P."/>
            <person name="Lyons E."/>
            <person name="Town C.D."/>
            <person name="Bancroft I."/>
            <person name="Wang X."/>
            <person name="Meng J."/>
            <person name="Ma J."/>
            <person name="Pires J.C."/>
            <person name="King G.J."/>
            <person name="Brunel D."/>
            <person name="Delourme R."/>
            <person name="Renard M."/>
            <person name="Aury J.M."/>
            <person name="Adams K.L."/>
            <person name="Batley J."/>
            <person name="Snowdon R.J."/>
            <person name="Tost J."/>
            <person name="Edwards D."/>
            <person name="Zhou Y."/>
            <person name="Hua W."/>
            <person name="Sharpe A.G."/>
            <person name="Paterson A.H."/>
            <person name="Guan C."/>
            <person name="Wincker P."/>
        </authorList>
    </citation>
    <scope>NUCLEOTIDE SEQUENCE [LARGE SCALE GENOMIC DNA]</scope>
    <source>
        <strain evidence="2">cv. Darmor-bzh</strain>
    </source>
</reference>
<keyword evidence="2" id="KW-1185">Reference proteome</keyword>
<accession>A0A078FQL6</accession>
<dbReference type="AlphaFoldDB" id="A0A078FQL6"/>
<name>A0A078FQL6_BRANA</name>